<sequence>MNSNTDRVINGVRVGLNVLLYALRFSLCSYLLMIALMVVHEHINPNFHAAGFWHCLILVSIATSMYAVFKYVRPIEEDAI</sequence>
<protein>
    <submittedName>
        <fullName evidence="2">Uncharacterized protein</fullName>
    </submittedName>
</protein>
<feature type="transmembrane region" description="Helical" evidence="1">
    <location>
        <begin position="21"/>
        <end position="39"/>
    </location>
</feature>
<feature type="transmembrane region" description="Helical" evidence="1">
    <location>
        <begin position="51"/>
        <end position="69"/>
    </location>
</feature>
<name>A0A2D1A4D4_9CAUD</name>
<organism evidence="2 3">
    <name type="scientific">Rhodococcus phage Trina</name>
    <dbReference type="NCBI Taxonomy" id="2027905"/>
    <lineage>
        <taxon>Viruses</taxon>
        <taxon>Duplodnaviria</taxon>
        <taxon>Heunggongvirae</taxon>
        <taxon>Uroviricota</taxon>
        <taxon>Caudoviricetes</taxon>
        <taxon>Trinavirus</taxon>
        <taxon>Trinavirus trina</taxon>
    </lineage>
</organism>
<evidence type="ECO:0000256" key="1">
    <source>
        <dbReference type="SAM" id="Phobius"/>
    </source>
</evidence>
<accession>A0A2D1A4D4</accession>
<dbReference type="EMBL" id="MF668286">
    <property type="protein sequence ID" value="ASZ75006.1"/>
    <property type="molecule type" value="Genomic_DNA"/>
</dbReference>
<gene>
    <name evidence="2" type="ORF">SEA_TRINA_227</name>
</gene>
<reference evidence="3" key="1">
    <citation type="submission" date="2017-08" db="EMBL/GenBank/DDBJ databases">
        <authorList>
            <person name="de Groot N.N."/>
        </authorList>
    </citation>
    <scope>NUCLEOTIDE SEQUENCE [LARGE SCALE GENOMIC DNA]</scope>
</reference>
<evidence type="ECO:0000313" key="2">
    <source>
        <dbReference type="EMBL" id="ASZ75006.1"/>
    </source>
</evidence>
<evidence type="ECO:0000313" key="3">
    <source>
        <dbReference type="Proteomes" id="UP000231419"/>
    </source>
</evidence>
<keyword evidence="1" id="KW-0472">Membrane</keyword>
<keyword evidence="1" id="KW-0812">Transmembrane</keyword>
<proteinExistence type="predicted"/>
<keyword evidence="1" id="KW-1133">Transmembrane helix</keyword>
<dbReference type="Proteomes" id="UP000231419">
    <property type="component" value="Segment"/>
</dbReference>
<keyword evidence="3" id="KW-1185">Reference proteome</keyword>